<dbReference type="FunCoup" id="A0A6I8UGD6">
    <property type="interactions" value="219"/>
</dbReference>
<dbReference type="GO" id="GO:0070390">
    <property type="term" value="C:transcription export complex 2"/>
    <property type="evidence" value="ECO:0007669"/>
    <property type="project" value="TreeGrafter"/>
</dbReference>
<feature type="domain" description="PCI" evidence="3">
    <location>
        <begin position="346"/>
        <end position="529"/>
    </location>
</feature>
<accession>A0A6I8UGD6</accession>
<dbReference type="Pfam" id="PF03399">
    <property type="entry name" value="SAC3_GANP"/>
    <property type="match status" value="1"/>
</dbReference>
<gene>
    <name evidence="5" type="primary">xmas</name>
</gene>
<feature type="compositionally biased region" description="Low complexity" evidence="2">
    <location>
        <begin position="707"/>
        <end position="718"/>
    </location>
</feature>
<evidence type="ECO:0000313" key="4">
    <source>
        <dbReference type="Proteomes" id="UP000001819"/>
    </source>
</evidence>
<dbReference type="PANTHER" id="PTHR12436:SF3">
    <property type="entry name" value="GERMINAL-CENTER ASSOCIATED NUCLEAR PROTEIN"/>
    <property type="match status" value="1"/>
</dbReference>
<sequence>MVSRPGAYNYKTLLCTDIPELFLDKFVARTHFGRFGNLVNFVLRPCRMTCTVSYATEEEAELALHEGNVYNGHEFHMSYAENETAPAQKTEQWVDPEVQAELNALSGGWPKQYQPSKPIKMTPELPAAGSRSQQPSSSQAPSERRERQPPAQSKGYAQELEAVMLRPAHTSEEKYRVLDARDKLLRLNQSHRQLDIQKSGSTQGYCPDMCPEKERLLREFQRQVSVFELQPDSLSRQPGGLISHELALKQYSRSSADQETPLPHELRGEPALHMTMSYLMHEIMDNDREPLGDWFHFVWDRTRSIRKEITQQELCSLGAVKLVEQCARFHIHCAGRLVAEDPSVFDGKINADNLTKCLQTLKYMYHDLRLKGVQCPREAEFRGYIVLLNLADANFLWDVGQLPDELQTCAEIRQAIQFYLSLQDTNFVRFFQLLRHPETSYLSACILVRYFTRLRVLALHRLIQGYRAPRKNEVSSLPLAYVAQMLACESQEEAANFVQHYGLEINQYNRVVLTTMDNPEVDYKLERQLELVESKRYQSVGECICGEPLPPKTLYSSHRPHNSFNAHQMLKRSAWSAKDQMPNQEPEEESLQPPHQRDNLFKVPMQPATAGAGGFSFSPPKSRMQEVAAVALAEQQRQQQAQRAQEEARMMALQQAIAAAKQREAELMALQAAKAAEAERVRQQRQQEQEAELLRRRHEQEAEQQRKQQQAQQMQETLEQQERQRREQQQLELQQRESRLQAQALRLYEELFEETLHSIASRQHTLERQFRQYFDHMVDSITSELVEREIQKSIYEMGLMRIYWRRWRDFRRVQQQKDTLFNQLPLSFGAEKPEQLVDEQSVEDSLRLIRRYRQGEACNYNQLLTGMADRSCWLKLDIWKVLAQYLPQAQPGARRFYKLLLSLPEGEEGLKLDYSLDGGLLQRPPLQNTDEPVPVPEPQPGGYIHGVAHGVALSVLKIRVGQGSGSSTWAHADGIVCFASSSNLQDIPHRLQSIIQESHCADVALVLENPMHASTLEEGLCRQLQQQLDQLGLRSWSIFCLRETSQRNQLMSVMQSALTFLAQQPHRSRGGILRQEELRGFLVDNLGPELFRRLRHAADVDQTIRRKSRESPQFCVELYNEAVRRLQLVAGEDLQHCPQFPQDLRPFVEPLSALESLPESRLEYFVSGWERPNQRWRIVQLLELAKLPQMPALPLRRDHQEDLCQWVLDYVEVSQQEDLVESICLQAIHCFEQEAPNYLDLTQLLALERLQFVLRRELDLPQVIVYRTRTLKSYFQSPWYYDFQQPEPASPEPPVEAVESPPPMEELNFDDIVSKAECVLANCEKLREKRRTLRDLNVARTPKYESSSSSGSSSRYTNGAWGHPQQKRKHDAENLPKRQRMDL</sequence>
<feature type="region of interest" description="Disordered" evidence="2">
    <location>
        <begin position="1336"/>
        <end position="1383"/>
    </location>
</feature>
<evidence type="ECO:0000313" key="5">
    <source>
        <dbReference type="RefSeq" id="XP_001355081.4"/>
    </source>
</evidence>
<proteinExistence type="inferred from homology"/>
<dbReference type="PANTHER" id="PTHR12436">
    <property type="entry name" value="80 KDA MCM3-ASSOCIATED PROTEIN"/>
    <property type="match status" value="1"/>
</dbReference>
<evidence type="ECO:0000256" key="1">
    <source>
        <dbReference type="ARBA" id="ARBA00038443"/>
    </source>
</evidence>
<feature type="compositionally biased region" description="Low complexity" evidence="2">
    <location>
        <begin position="130"/>
        <end position="141"/>
    </location>
</feature>
<dbReference type="InParanoid" id="A0A6I8UGD6"/>
<feature type="region of interest" description="Disordered" evidence="2">
    <location>
        <begin position="575"/>
        <end position="599"/>
    </location>
</feature>
<reference evidence="5" key="1">
    <citation type="submission" date="2025-08" db="UniProtKB">
        <authorList>
            <consortium name="RefSeq"/>
        </authorList>
    </citation>
    <scope>IDENTIFICATION</scope>
    <source>
        <strain evidence="5">MV-25-SWS-2005</strain>
        <tissue evidence="5">Whole body</tissue>
    </source>
</reference>
<name>A0A6I8UGD6_DROPS</name>
<dbReference type="InterPro" id="IPR000717">
    <property type="entry name" value="PCI_dom"/>
</dbReference>
<dbReference type="Gene3D" id="1.25.40.990">
    <property type="match status" value="1"/>
</dbReference>
<evidence type="ECO:0000259" key="3">
    <source>
        <dbReference type="PROSITE" id="PS50250"/>
    </source>
</evidence>
<feature type="region of interest" description="Disordered" evidence="2">
    <location>
        <begin position="107"/>
        <end position="154"/>
    </location>
</feature>
<evidence type="ECO:0000256" key="2">
    <source>
        <dbReference type="SAM" id="MobiDB-lite"/>
    </source>
</evidence>
<dbReference type="Proteomes" id="UP000001819">
    <property type="component" value="Chromosome X"/>
</dbReference>
<feature type="compositionally biased region" description="Basic and acidic residues" evidence="2">
    <location>
        <begin position="1370"/>
        <end position="1383"/>
    </location>
</feature>
<dbReference type="GO" id="GO:0003676">
    <property type="term" value="F:nucleic acid binding"/>
    <property type="evidence" value="ECO:0007669"/>
    <property type="project" value="InterPro"/>
</dbReference>
<dbReference type="KEGG" id="dpo:4814930"/>
<dbReference type="Gene3D" id="3.30.70.330">
    <property type="match status" value="1"/>
</dbReference>
<dbReference type="InterPro" id="IPR045107">
    <property type="entry name" value="SAC3/GANP/THP3"/>
</dbReference>
<dbReference type="InterPro" id="IPR012677">
    <property type="entry name" value="Nucleotide-bd_a/b_plait_sf"/>
</dbReference>
<keyword evidence="4" id="KW-1185">Reference proteome</keyword>
<dbReference type="InterPro" id="IPR005062">
    <property type="entry name" value="SAC3/GANP/THP3_conserved"/>
</dbReference>
<comment type="similarity">
    <text evidence="1">Belongs to the SAC3 family.</text>
</comment>
<protein>
    <submittedName>
        <fullName evidence="5">Protein xmas-2</fullName>
    </submittedName>
</protein>
<dbReference type="PROSITE" id="PS50250">
    <property type="entry name" value="PCI"/>
    <property type="match status" value="1"/>
</dbReference>
<dbReference type="InterPro" id="IPR035979">
    <property type="entry name" value="RBD_domain_sf"/>
</dbReference>
<dbReference type="SUPFAM" id="SSF54928">
    <property type="entry name" value="RNA-binding domain, RBD"/>
    <property type="match status" value="1"/>
</dbReference>
<feature type="compositionally biased region" description="Basic and acidic residues" evidence="2">
    <location>
        <begin position="681"/>
        <end position="706"/>
    </location>
</feature>
<dbReference type="GO" id="GO:0005737">
    <property type="term" value="C:cytoplasm"/>
    <property type="evidence" value="ECO:0007669"/>
    <property type="project" value="TreeGrafter"/>
</dbReference>
<feature type="region of interest" description="Disordered" evidence="2">
    <location>
        <begin position="681"/>
        <end position="723"/>
    </location>
</feature>
<dbReference type="GO" id="GO:0006406">
    <property type="term" value="P:mRNA export from nucleus"/>
    <property type="evidence" value="ECO:0007669"/>
    <property type="project" value="TreeGrafter"/>
</dbReference>
<dbReference type="RefSeq" id="XP_001355081.4">
    <property type="nucleotide sequence ID" value="XM_001355045.4"/>
</dbReference>
<organism evidence="4 5">
    <name type="scientific">Drosophila pseudoobscura pseudoobscura</name>
    <name type="common">Fruit fly</name>
    <dbReference type="NCBI Taxonomy" id="46245"/>
    <lineage>
        <taxon>Eukaryota</taxon>
        <taxon>Metazoa</taxon>
        <taxon>Ecdysozoa</taxon>
        <taxon>Arthropoda</taxon>
        <taxon>Hexapoda</taxon>
        <taxon>Insecta</taxon>
        <taxon>Pterygota</taxon>
        <taxon>Neoptera</taxon>
        <taxon>Endopterygota</taxon>
        <taxon>Diptera</taxon>
        <taxon>Brachycera</taxon>
        <taxon>Muscomorpha</taxon>
        <taxon>Ephydroidea</taxon>
        <taxon>Drosophilidae</taxon>
        <taxon>Drosophila</taxon>
        <taxon>Sophophora</taxon>
    </lineage>
</organism>